<sequence length="51" mass="5339">MKLRIALSAFVFAALPAVGFAECGWQQHAMSCAEGSVYDTKTATCVAVVTS</sequence>
<protein>
    <recommendedName>
        <fullName evidence="4">Chitin binding Peritrophin-A domain-containing protein</fullName>
    </recommendedName>
</protein>
<accession>A0A1I6RXK2</accession>
<dbReference type="AlphaFoldDB" id="A0A1I6RXK2"/>
<evidence type="ECO:0000313" key="3">
    <source>
        <dbReference type="Proteomes" id="UP000199239"/>
    </source>
</evidence>
<feature type="signal peptide" evidence="1">
    <location>
        <begin position="1"/>
        <end position="21"/>
    </location>
</feature>
<proteinExistence type="predicted"/>
<dbReference type="Proteomes" id="UP000199239">
    <property type="component" value="Unassembled WGS sequence"/>
</dbReference>
<reference evidence="3" key="1">
    <citation type="submission" date="2016-10" db="EMBL/GenBank/DDBJ databases">
        <authorList>
            <person name="Varghese N."/>
            <person name="Submissions S."/>
        </authorList>
    </citation>
    <scope>NUCLEOTIDE SEQUENCE [LARGE SCALE GENOMIC DNA]</scope>
    <source>
        <strain evidence="3">DSM 23422</strain>
    </source>
</reference>
<feature type="chain" id="PRO_5011768438" description="Chitin binding Peritrophin-A domain-containing protein" evidence="1">
    <location>
        <begin position="22"/>
        <end position="51"/>
    </location>
</feature>
<organism evidence="2 3">
    <name type="scientific">Sulfitobacter marinus</name>
    <dbReference type="NCBI Taxonomy" id="394264"/>
    <lineage>
        <taxon>Bacteria</taxon>
        <taxon>Pseudomonadati</taxon>
        <taxon>Pseudomonadota</taxon>
        <taxon>Alphaproteobacteria</taxon>
        <taxon>Rhodobacterales</taxon>
        <taxon>Roseobacteraceae</taxon>
        <taxon>Sulfitobacter</taxon>
    </lineage>
</organism>
<keyword evidence="3" id="KW-1185">Reference proteome</keyword>
<evidence type="ECO:0000313" key="2">
    <source>
        <dbReference type="EMBL" id="SFS69424.1"/>
    </source>
</evidence>
<gene>
    <name evidence="2" type="ORF">SAMN04488040_1642</name>
</gene>
<evidence type="ECO:0000256" key="1">
    <source>
        <dbReference type="SAM" id="SignalP"/>
    </source>
</evidence>
<dbReference type="RefSeq" id="WP_175498529.1">
    <property type="nucleotide sequence ID" value="NZ_FPAJ01000002.1"/>
</dbReference>
<dbReference type="EMBL" id="FPAJ01000002">
    <property type="protein sequence ID" value="SFS69424.1"/>
    <property type="molecule type" value="Genomic_DNA"/>
</dbReference>
<name>A0A1I6RXK2_9RHOB</name>
<keyword evidence="1" id="KW-0732">Signal</keyword>
<evidence type="ECO:0008006" key="4">
    <source>
        <dbReference type="Google" id="ProtNLM"/>
    </source>
</evidence>
<dbReference type="STRING" id="394264.SAMN04488040_1642"/>